<sequence length="235" mass="24750">MIVTDLSPRTLGTVDIDADRDAAREWIGQRYATVAPDCVRLNMITSLTGSAVGADGTSETLTGGADRLILSAIRAAADAVIVGAQTVRAEGYLLPRSATLAVVTHSGSLEGLRVPPDHQRPLVVLCPESRTGQVEASVAHLPAEVVGLAGDEPTPAQIVDALQARGLRRLVCEGGPSLARQFAAAKIIDEYCITVAPRLTPADHPFLGITTDIETEVVGHLVDEAGFTYLRLRSL</sequence>
<feature type="domain" description="Bacterial bifunctional deaminase-reductase C-terminal" evidence="4">
    <location>
        <begin position="39"/>
        <end position="199"/>
    </location>
</feature>
<dbReference type="RefSeq" id="WP_195693900.1">
    <property type="nucleotide sequence ID" value="NZ_CP064760.1"/>
</dbReference>
<name>A0A7S8MZ01_9MICO</name>
<dbReference type="PANTHER" id="PTHR38011:SF7">
    <property type="entry name" value="2,5-DIAMINO-6-RIBOSYLAMINO-4(3H)-PYRIMIDINONE 5'-PHOSPHATE REDUCTASE"/>
    <property type="match status" value="1"/>
</dbReference>
<reference evidence="5 6" key="1">
    <citation type="submission" date="2020-11" db="EMBL/GenBank/DDBJ databases">
        <title>Amino acid is mineralized and recycled by bacteria in oceanic microbiome.</title>
        <authorList>
            <person name="Zheng L.Y."/>
        </authorList>
    </citation>
    <scope>NUCLEOTIDE SEQUENCE [LARGE SCALE GENOMIC DNA]</scope>
    <source>
        <strain evidence="5 6">A32-1</strain>
    </source>
</reference>
<dbReference type="PANTHER" id="PTHR38011">
    <property type="entry name" value="DIHYDROFOLATE REDUCTASE FAMILY PROTEIN (AFU_ORTHOLOGUE AFUA_8G06820)"/>
    <property type="match status" value="1"/>
</dbReference>
<dbReference type="KEGG" id="msf:IT882_07800"/>
<organism evidence="5 6">
    <name type="scientific">Microbacterium schleiferi</name>
    <dbReference type="NCBI Taxonomy" id="69362"/>
    <lineage>
        <taxon>Bacteria</taxon>
        <taxon>Bacillati</taxon>
        <taxon>Actinomycetota</taxon>
        <taxon>Actinomycetes</taxon>
        <taxon>Micrococcales</taxon>
        <taxon>Microbacteriaceae</taxon>
        <taxon>Microbacterium</taxon>
    </lineage>
</organism>
<dbReference type="InterPro" id="IPR050765">
    <property type="entry name" value="Riboflavin_Biosynth_HTPR"/>
</dbReference>
<evidence type="ECO:0000313" key="5">
    <source>
        <dbReference type="EMBL" id="QPE05844.1"/>
    </source>
</evidence>
<dbReference type="Gene3D" id="3.40.430.10">
    <property type="entry name" value="Dihydrofolate Reductase, subunit A"/>
    <property type="match status" value="1"/>
</dbReference>
<keyword evidence="3" id="KW-0560">Oxidoreductase</keyword>
<evidence type="ECO:0000259" key="4">
    <source>
        <dbReference type="Pfam" id="PF01872"/>
    </source>
</evidence>
<evidence type="ECO:0000313" key="6">
    <source>
        <dbReference type="Proteomes" id="UP000594480"/>
    </source>
</evidence>
<dbReference type="InterPro" id="IPR024072">
    <property type="entry name" value="DHFR-like_dom_sf"/>
</dbReference>
<evidence type="ECO:0000256" key="3">
    <source>
        <dbReference type="ARBA" id="ARBA00023002"/>
    </source>
</evidence>
<dbReference type="Pfam" id="PF01872">
    <property type="entry name" value="RibD_C"/>
    <property type="match status" value="1"/>
</dbReference>
<dbReference type="Proteomes" id="UP000594480">
    <property type="component" value="Chromosome"/>
</dbReference>
<protein>
    <submittedName>
        <fullName evidence="5">Dihydrofolate reductase family protein</fullName>
    </submittedName>
</protein>
<dbReference type="SUPFAM" id="SSF53597">
    <property type="entry name" value="Dihydrofolate reductase-like"/>
    <property type="match status" value="1"/>
</dbReference>
<dbReference type="EMBL" id="CP064760">
    <property type="protein sequence ID" value="QPE05844.1"/>
    <property type="molecule type" value="Genomic_DNA"/>
</dbReference>
<dbReference type="AlphaFoldDB" id="A0A7S8MZ01"/>
<proteinExistence type="predicted"/>
<dbReference type="GO" id="GO:0009231">
    <property type="term" value="P:riboflavin biosynthetic process"/>
    <property type="evidence" value="ECO:0007669"/>
    <property type="project" value="InterPro"/>
</dbReference>
<gene>
    <name evidence="5" type="ORF">IT882_07800</name>
</gene>
<dbReference type="InterPro" id="IPR002734">
    <property type="entry name" value="RibDG_C"/>
</dbReference>
<dbReference type="GO" id="GO:0008703">
    <property type="term" value="F:5-amino-6-(5-phosphoribosylamino)uracil reductase activity"/>
    <property type="evidence" value="ECO:0007669"/>
    <property type="project" value="InterPro"/>
</dbReference>
<comment type="pathway">
    <text evidence="1">Cofactor biosynthesis; riboflavin biosynthesis.</text>
</comment>
<accession>A0A7S8MZ01</accession>
<evidence type="ECO:0000256" key="2">
    <source>
        <dbReference type="ARBA" id="ARBA00022857"/>
    </source>
</evidence>
<keyword evidence="2" id="KW-0521">NADP</keyword>
<keyword evidence="6" id="KW-1185">Reference proteome</keyword>
<evidence type="ECO:0000256" key="1">
    <source>
        <dbReference type="ARBA" id="ARBA00005104"/>
    </source>
</evidence>